<sequence>MTTILPPNLSDLEKSLDEAGASRLNEIKTPVATIWDANNCPIEALPYLAWALSVDYWRSDWPESTQRKVTAESSNYHRIKGSRPAVELAIKNLGFDAKCYEWFEMVPEGEPCTFRVDVFTKDRPITEDMALEIGHSINAAKRGTLHLLDVKINLRSDAKLHLASFSKVGERLRILPRQQQTLTTQTQLNLAIGLRITETTRLTPRAA</sequence>
<dbReference type="NCBIfam" id="TIGR01634">
    <property type="entry name" value="tail_P2_I"/>
    <property type="match status" value="1"/>
</dbReference>
<name>A0AB39C9W6_9VIRU</name>
<organism evidence="1">
    <name type="scientific">Aliivibrio phage vB_Alvi_H905</name>
    <dbReference type="NCBI Taxonomy" id="3234039"/>
    <lineage>
        <taxon>Viruses</taxon>
    </lineage>
</organism>
<proteinExistence type="predicted"/>
<dbReference type="EMBL" id="PP986400">
    <property type="protein sequence ID" value="XDJ03486.1"/>
    <property type="molecule type" value="Genomic_DNA"/>
</dbReference>
<gene>
    <name evidence="1" type="ORF">H905_00068</name>
</gene>
<evidence type="ECO:0000313" key="1">
    <source>
        <dbReference type="EMBL" id="XDJ03486.1"/>
    </source>
</evidence>
<protein>
    <submittedName>
        <fullName evidence="1">Tail protein</fullName>
    </submittedName>
</protein>
<reference evidence="1" key="2">
    <citation type="submission" date="2024-07" db="EMBL/GenBank/DDBJ databases">
        <authorList>
            <person name="Foxall R."/>
        </authorList>
    </citation>
    <scope>NUCLEOTIDE SEQUENCE</scope>
</reference>
<accession>A0AB39C9W6</accession>
<dbReference type="Pfam" id="PF09684">
    <property type="entry name" value="Tail_P2_I"/>
    <property type="match status" value="1"/>
</dbReference>
<dbReference type="InterPro" id="IPR006521">
    <property type="entry name" value="Tail_protein_I"/>
</dbReference>
<reference evidence="1" key="1">
    <citation type="journal article" date="2024" name="Genome Announc.">
        <title>Genome sequence of H905.</title>
        <authorList>
            <person name="Whistler C."/>
            <person name="Calawa J."/>
        </authorList>
    </citation>
    <scope>NUCLEOTIDE SEQUENCE</scope>
</reference>